<gene>
    <name evidence="1" type="ORF">CXB51_024217</name>
</gene>
<keyword evidence="2" id="KW-1185">Reference proteome</keyword>
<evidence type="ECO:0000313" key="1">
    <source>
        <dbReference type="EMBL" id="KAG8482857.1"/>
    </source>
</evidence>
<dbReference type="Proteomes" id="UP000701853">
    <property type="component" value="Chromosome 9"/>
</dbReference>
<comment type="caution">
    <text evidence="1">The sequence shown here is derived from an EMBL/GenBank/DDBJ whole genome shotgun (WGS) entry which is preliminary data.</text>
</comment>
<dbReference type="EMBL" id="JAHUZN010000009">
    <property type="protein sequence ID" value="KAG8482857.1"/>
    <property type="molecule type" value="Genomic_DNA"/>
</dbReference>
<organism evidence="1 2">
    <name type="scientific">Gossypium anomalum</name>
    <dbReference type="NCBI Taxonomy" id="47600"/>
    <lineage>
        <taxon>Eukaryota</taxon>
        <taxon>Viridiplantae</taxon>
        <taxon>Streptophyta</taxon>
        <taxon>Embryophyta</taxon>
        <taxon>Tracheophyta</taxon>
        <taxon>Spermatophyta</taxon>
        <taxon>Magnoliopsida</taxon>
        <taxon>eudicotyledons</taxon>
        <taxon>Gunneridae</taxon>
        <taxon>Pentapetalae</taxon>
        <taxon>rosids</taxon>
        <taxon>malvids</taxon>
        <taxon>Malvales</taxon>
        <taxon>Malvaceae</taxon>
        <taxon>Malvoideae</taxon>
        <taxon>Gossypium</taxon>
    </lineage>
</organism>
<reference evidence="1 2" key="1">
    <citation type="journal article" date="2021" name="bioRxiv">
        <title>The Gossypium anomalum genome as a resource for cotton improvement and evolutionary analysis of hybrid incompatibility.</title>
        <authorList>
            <person name="Grover C.E."/>
            <person name="Yuan D."/>
            <person name="Arick M.A."/>
            <person name="Miller E.R."/>
            <person name="Hu G."/>
            <person name="Peterson D.G."/>
            <person name="Wendel J.F."/>
            <person name="Udall J.A."/>
        </authorList>
    </citation>
    <scope>NUCLEOTIDE SEQUENCE [LARGE SCALE GENOMIC DNA]</scope>
    <source>
        <strain evidence="1">JFW-Udall</strain>
        <tissue evidence="1">Leaf</tissue>
    </source>
</reference>
<name>A0A8J6CPR9_9ROSI</name>
<proteinExistence type="predicted"/>
<dbReference type="AlphaFoldDB" id="A0A8J6CPR9"/>
<protein>
    <submittedName>
        <fullName evidence="1">Uncharacterized protein</fullName>
    </submittedName>
</protein>
<dbReference type="OrthoDB" id="1738629at2759"/>
<accession>A0A8J6CPR9</accession>
<evidence type="ECO:0000313" key="2">
    <source>
        <dbReference type="Proteomes" id="UP000701853"/>
    </source>
</evidence>
<sequence>MAYIKFIYEKARRAVPTRWEPSYGQGEWGVLKLERISIKVIVIEEAKDFERLAIDELIDSLQTFEVESLNCNEAKHSREKCDRNIALQVGDVMSTSQNGVLEDL</sequence>